<organism evidence="1 2">
    <name type="scientific">Trifolium medium</name>
    <dbReference type="NCBI Taxonomy" id="97028"/>
    <lineage>
        <taxon>Eukaryota</taxon>
        <taxon>Viridiplantae</taxon>
        <taxon>Streptophyta</taxon>
        <taxon>Embryophyta</taxon>
        <taxon>Tracheophyta</taxon>
        <taxon>Spermatophyta</taxon>
        <taxon>Magnoliopsida</taxon>
        <taxon>eudicotyledons</taxon>
        <taxon>Gunneridae</taxon>
        <taxon>Pentapetalae</taxon>
        <taxon>rosids</taxon>
        <taxon>fabids</taxon>
        <taxon>Fabales</taxon>
        <taxon>Fabaceae</taxon>
        <taxon>Papilionoideae</taxon>
        <taxon>50 kb inversion clade</taxon>
        <taxon>NPAAA clade</taxon>
        <taxon>Hologalegina</taxon>
        <taxon>IRL clade</taxon>
        <taxon>Trifolieae</taxon>
        <taxon>Trifolium</taxon>
    </lineage>
</organism>
<name>A0A392TE31_9FABA</name>
<dbReference type="EMBL" id="LXQA010549936">
    <property type="protein sequence ID" value="MCI58667.1"/>
    <property type="molecule type" value="Genomic_DNA"/>
</dbReference>
<dbReference type="Proteomes" id="UP000265520">
    <property type="component" value="Unassembled WGS sequence"/>
</dbReference>
<comment type="caution">
    <text evidence="1">The sequence shown here is derived from an EMBL/GenBank/DDBJ whole genome shotgun (WGS) entry which is preliminary data.</text>
</comment>
<feature type="non-terminal residue" evidence="1">
    <location>
        <position position="1"/>
    </location>
</feature>
<dbReference type="AlphaFoldDB" id="A0A392TE31"/>
<evidence type="ECO:0000313" key="1">
    <source>
        <dbReference type="EMBL" id="MCI58667.1"/>
    </source>
</evidence>
<proteinExistence type="predicted"/>
<reference evidence="1 2" key="1">
    <citation type="journal article" date="2018" name="Front. Plant Sci.">
        <title>Red Clover (Trifolium pratense) and Zigzag Clover (T. medium) - A Picture of Genomic Similarities and Differences.</title>
        <authorList>
            <person name="Dluhosova J."/>
            <person name="Istvanek J."/>
            <person name="Nedelnik J."/>
            <person name="Repkova J."/>
        </authorList>
    </citation>
    <scope>NUCLEOTIDE SEQUENCE [LARGE SCALE GENOMIC DNA]</scope>
    <source>
        <strain evidence="2">cv. 10/8</strain>
        <tissue evidence="1">Leaf</tissue>
    </source>
</reference>
<sequence>EPGLGRSAVELDCGSFFRNSDAYDVILENPQNHVSISL</sequence>
<evidence type="ECO:0000313" key="2">
    <source>
        <dbReference type="Proteomes" id="UP000265520"/>
    </source>
</evidence>
<protein>
    <submittedName>
        <fullName evidence="1">Uncharacterized protein</fullName>
    </submittedName>
</protein>
<keyword evidence="2" id="KW-1185">Reference proteome</keyword>
<accession>A0A392TE31</accession>